<evidence type="ECO:0000313" key="2">
    <source>
        <dbReference type="EMBL" id="QHU14457.1"/>
    </source>
</evidence>
<accession>A0A6C0KCK1</accession>
<organism evidence="2">
    <name type="scientific">viral metagenome</name>
    <dbReference type="NCBI Taxonomy" id="1070528"/>
    <lineage>
        <taxon>unclassified sequences</taxon>
        <taxon>metagenomes</taxon>
        <taxon>organismal metagenomes</taxon>
    </lineage>
</organism>
<dbReference type="GO" id="GO:0019136">
    <property type="term" value="F:deoxynucleoside kinase activity"/>
    <property type="evidence" value="ECO:0007669"/>
    <property type="project" value="InterPro"/>
</dbReference>
<dbReference type="InterPro" id="IPR002624">
    <property type="entry name" value="DCK/DGK"/>
</dbReference>
<dbReference type="PANTHER" id="PTHR10513">
    <property type="entry name" value="DEOXYNUCLEOSIDE KINASE"/>
    <property type="match status" value="1"/>
</dbReference>
<dbReference type="Pfam" id="PF01712">
    <property type="entry name" value="dNK"/>
    <property type="match status" value="1"/>
</dbReference>
<dbReference type="InterPro" id="IPR050566">
    <property type="entry name" value="Deoxyribonucleoside_kinase"/>
</dbReference>
<proteinExistence type="predicted"/>
<dbReference type="GO" id="GO:0005737">
    <property type="term" value="C:cytoplasm"/>
    <property type="evidence" value="ECO:0007669"/>
    <property type="project" value="TreeGrafter"/>
</dbReference>
<dbReference type="InterPro" id="IPR031314">
    <property type="entry name" value="DNK_dom"/>
</dbReference>
<sequence>MIILSFVGLAYMHYVLAYVTWCLLSNKKKLVITVDGNIGSGKSTLLKLLGENTDYKILLEPSAEWKEIGAMDKYYYDQKRHAYEFQSFVLTTHDKHIQNALSQSDTVITERCPETHKAVFFQMLADKSYFDIVQKKMYDILYGCSVTRADAMIYIDSDVELSYSRLMARGRPEEMYIKKTYLQSVHDMHTHWVEDWSRPVMTVSGQDFKLNSAKVLGEIKEFIEILR</sequence>
<dbReference type="InterPro" id="IPR027417">
    <property type="entry name" value="P-loop_NTPase"/>
</dbReference>
<evidence type="ECO:0000259" key="1">
    <source>
        <dbReference type="Pfam" id="PF01712"/>
    </source>
</evidence>
<dbReference type="PIRSF" id="PIRSF000705">
    <property type="entry name" value="DNK"/>
    <property type="match status" value="1"/>
</dbReference>
<protein>
    <recommendedName>
        <fullName evidence="1">Deoxynucleoside kinase domain-containing protein</fullName>
    </recommendedName>
</protein>
<feature type="domain" description="Deoxynucleoside kinase" evidence="1">
    <location>
        <begin position="32"/>
        <end position="223"/>
    </location>
</feature>
<dbReference type="GO" id="GO:0005524">
    <property type="term" value="F:ATP binding"/>
    <property type="evidence" value="ECO:0007669"/>
    <property type="project" value="InterPro"/>
</dbReference>
<name>A0A6C0KCK1_9ZZZZ</name>
<dbReference type="Gene3D" id="3.40.50.300">
    <property type="entry name" value="P-loop containing nucleotide triphosphate hydrolases"/>
    <property type="match status" value="1"/>
</dbReference>
<dbReference type="EMBL" id="MN740840">
    <property type="protein sequence ID" value="QHU14457.1"/>
    <property type="molecule type" value="Genomic_DNA"/>
</dbReference>
<dbReference type="SUPFAM" id="SSF52540">
    <property type="entry name" value="P-loop containing nucleoside triphosphate hydrolases"/>
    <property type="match status" value="1"/>
</dbReference>
<dbReference type="AlphaFoldDB" id="A0A6C0KCK1"/>
<reference evidence="2" key="1">
    <citation type="journal article" date="2020" name="Nature">
        <title>Giant virus diversity and host interactions through global metagenomics.</title>
        <authorList>
            <person name="Schulz F."/>
            <person name="Roux S."/>
            <person name="Paez-Espino D."/>
            <person name="Jungbluth S."/>
            <person name="Walsh D.A."/>
            <person name="Denef V.J."/>
            <person name="McMahon K.D."/>
            <person name="Konstantinidis K.T."/>
            <person name="Eloe-Fadrosh E.A."/>
            <person name="Kyrpides N.C."/>
            <person name="Woyke T."/>
        </authorList>
    </citation>
    <scope>NUCLEOTIDE SEQUENCE</scope>
    <source>
        <strain evidence="2">GVMAG-S-1102113-118</strain>
    </source>
</reference>
<dbReference type="PANTHER" id="PTHR10513:SF47">
    <property type="entry name" value="DEOXYNUCLEOSIDE KINASE DOMAIN-CONTAINING PROTEIN"/>
    <property type="match status" value="1"/>
</dbReference>